<accession>A0A8J4XQJ3</accession>
<evidence type="ECO:0000313" key="3">
    <source>
        <dbReference type="EMBL" id="KAG0711790.1"/>
    </source>
</evidence>
<dbReference type="OrthoDB" id="190835at2759"/>
<feature type="region of interest" description="Disordered" evidence="1">
    <location>
        <begin position="33"/>
        <end position="67"/>
    </location>
</feature>
<dbReference type="AlphaFoldDB" id="A0A8J4XQJ3"/>
<proteinExistence type="predicted"/>
<dbReference type="InterPro" id="IPR036179">
    <property type="entry name" value="Ig-like_dom_sf"/>
</dbReference>
<feature type="region of interest" description="Disordered" evidence="1">
    <location>
        <begin position="1"/>
        <end position="21"/>
    </location>
</feature>
<feature type="domain" description="Ig-like" evidence="2">
    <location>
        <begin position="141"/>
        <end position="186"/>
    </location>
</feature>
<name>A0A8J4XQJ3_CHIOP</name>
<evidence type="ECO:0000313" key="4">
    <source>
        <dbReference type="Proteomes" id="UP000770661"/>
    </source>
</evidence>
<dbReference type="Proteomes" id="UP000770661">
    <property type="component" value="Unassembled WGS sequence"/>
</dbReference>
<evidence type="ECO:0000259" key="2">
    <source>
        <dbReference type="PROSITE" id="PS50835"/>
    </source>
</evidence>
<protein>
    <recommendedName>
        <fullName evidence="2">Ig-like domain-containing protein</fullName>
    </recommendedName>
</protein>
<evidence type="ECO:0000256" key="1">
    <source>
        <dbReference type="SAM" id="MobiDB-lite"/>
    </source>
</evidence>
<gene>
    <name evidence="3" type="ORF">GWK47_019873</name>
</gene>
<dbReference type="PROSITE" id="PS50835">
    <property type="entry name" value="IG_LIKE"/>
    <property type="match status" value="1"/>
</dbReference>
<dbReference type="CDD" id="cd00096">
    <property type="entry name" value="Ig"/>
    <property type="match status" value="1"/>
</dbReference>
<organism evidence="3 4">
    <name type="scientific">Chionoecetes opilio</name>
    <name type="common">Atlantic snow crab</name>
    <name type="synonym">Cancer opilio</name>
    <dbReference type="NCBI Taxonomy" id="41210"/>
    <lineage>
        <taxon>Eukaryota</taxon>
        <taxon>Metazoa</taxon>
        <taxon>Ecdysozoa</taxon>
        <taxon>Arthropoda</taxon>
        <taxon>Crustacea</taxon>
        <taxon>Multicrustacea</taxon>
        <taxon>Malacostraca</taxon>
        <taxon>Eumalacostraca</taxon>
        <taxon>Eucarida</taxon>
        <taxon>Decapoda</taxon>
        <taxon>Pleocyemata</taxon>
        <taxon>Brachyura</taxon>
        <taxon>Eubrachyura</taxon>
        <taxon>Majoidea</taxon>
        <taxon>Majidae</taxon>
        <taxon>Chionoecetes</taxon>
    </lineage>
</organism>
<comment type="caution">
    <text evidence="3">The sequence shown here is derived from an EMBL/GenBank/DDBJ whole genome shotgun (WGS) entry which is preliminary data.</text>
</comment>
<dbReference type="InterPro" id="IPR013783">
    <property type="entry name" value="Ig-like_fold"/>
</dbReference>
<dbReference type="Gene3D" id="2.60.40.10">
    <property type="entry name" value="Immunoglobulins"/>
    <property type="match status" value="1"/>
</dbReference>
<reference evidence="3" key="1">
    <citation type="submission" date="2020-07" db="EMBL/GenBank/DDBJ databases">
        <title>The High-quality genome of the commercially important snow crab, Chionoecetes opilio.</title>
        <authorList>
            <person name="Jeong J.-H."/>
            <person name="Ryu S."/>
        </authorList>
    </citation>
    <scope>NUCLEOTIDE SEQUENCE</scope>
    <source>
        <strain evidence="3">MADBK_172401_WGS</strain>
        <tissue evidence="3">Digestive gland</tissue>
    </source>
</reference>
<dbReference type="InterPro" id="IPR007110">
    <property type="entry name" value="Ig-like_dom"/>
</dbReference>
<sequence>MVLNARDALGRGHEKSLKNQEAPRFLYPTQRYRRRRPRRRPGQAFVGPLLSPAPRRQEHHDGQGPRWEGQTAYLLWPRGPARDTEFFSFFIFPSSFACPVWTLLAAGAPESRASLSGPGVRAGGSTSPHLHRPPPAAPGLVYWYHNGAMLDYEGSVAILTHEGPEGTRSSLTIGRAAPAHSGNYTC</sequence>
<keyword evidence="4" id="KW-1185">Reference proteome</keyword>
<dbReference type="SUPFAM" id="SSF48726">
    <property type="entry name" value="Immunoglobulin"/>
    <property type="match status" value="1"/>
</dbReference>
<dbReference type="EMBL" id="JACEEZ010023023">
    <property type="protein sequence ID" value="KAG0711790.1"/>
    <property type="molecule type" value="Genomic_DNA"/>
</dbReference>
<feature type="compositionally biased region" description="Basic and acidic residues" evidence="1">
    <location>
        <begin position="8"/>
        <end position="18"/>
    </location>
</feature>